<comment type="caution">
    <text evidence="8">The sequence shown here is derived from an EMBL/GenBank/DDBJ whole genome shotgun (WGS) entry which is preliminary data.</text>
</comment>
<dbReference type="SUPFAM" id="SSF53474">
    <property type="entry name" value="alpha/beta-Hydrolases"/>
    <property type="match status" value="1"/>
</dbReference>
<dbReference type="InterPro" id="IPR049490">
    <property type="entry name" value="C883_1060-like_KR_N"/>
</dbReference>
<dbReference type="PROSITE" id="PS52004">
    <property type="entry name" value="KS3_2"/>
    <property type="match status" value="1"/>
</dbReference>
<dbReference type="PANTHER" id="PTHR43775:SF51">
    <property type="entry name" value="INACTIVE PHENOLPHTHIOCEROL SYNTHESIS POLYKETIDE SYNTHASE TYPE I PKS1-RELATED"/>
    <property type="match status" value="1"/>
</dbReference>
<dbReference type="Pfam" id="PF21089">
    <property type="entry name" value="PKS_DH_N"/>
    <property type="match status" value="1"/>
</dbReference>
<dbReference type="InterPro" id="IPR001227">
    <property type="entry name" value="Ac_transferase_dom_sf"/>
</dbReference>
<dbReference type="Pfam" id="PF21394">
    <property type="entry name" value="Beta-ketacyl_N"/>
    <property type="match status" value="1"/>
</dbReference>
<dbReference type="PROSITE" id="PS52019">
    <property type="entry name" value="PKS_MFAS_DH"/>
    <property type="match status" value="1"/>
</dbReference>
<keyword evidence="3" id="KW-0808">Transferase</keyword>
<dbReference type="InterPro" id="IPR014031">
    <property type="entry name" value="Ketoacyl_synth_C"/>
</dbReference>
<dbReference type="SUPFAM" id="SSF53901">
    <property type="entry name" value="Thiolase-like"/>
    <property type="match status" value="1"/>
</dbReference>
<keyword evidence="9" id="KW-1185">Reference proteome</keyword>
<dbReference type="InterPro" id="IPR020841">
    <property type="entry name" value="PKS_Beta-ketoAc_synthase_dom"/>
</dbReference>
<dbReference type="SUPFAM" id="SSF52151">
    <property type="entry name" value="FabD/lysophospholipase-like"/>
    <property type="match status" value="1"/>
</dbReference>
<keyword evidence="1" id="KW-0596">Phosphopantetheine</keyword>
<dbReference type="InterPro" id="IPR049552">
    <property type="entry name" value="PKS_DH_N"/>
</dbReference>
<dbReference type="SUPFAM" id="SSF55048">
    <property type="entry name" value="Probable ACP-binding domain of malonyl-CoA ACP transacylase"/>
    <property type="match status" value="1"/>
</dbReference>
<dbReference type="InterPro" id="IPR029058">
    <property type="entry name" value="AB_hydrolase_fold"/>
</dbReference>
<evidence type="ECO:0000256" key="4">
    <source>
        <dbReference type="PROSITE-ProRule" id="PRU01363"/>
    </source>
</evidence>
<accession>A0ABT2Z9P7</accession>
<evidence type="ECO:0000313" key="9">
    <source>
        <dbReference type="Proteomes" id="UP001652542"/>
    </source>
</evidence>
<dbReference type="SMART" id="SM00827">
    <property type="entry name" value="PKS_AT"/>
    <property type="match status" value="1"/>
</dbReference>
<dbReference type="Gene3D" id="3.30.70.250">
    <property type="entry name" value="Malonyl-CoA ACP transacylase, ACP-binding"/>
    <property type="match status" value="1"/>
</dbReference>
<evidence type="ECO:0000259" key="6">
    <source>
        <dbReference type="PROSITE" id="PS52004"/>
    </source>
</evidence>
<proteinExistence type="predicted"/>
<dbReference type="SMART" id="SM00824">
    <property type="entry name" value="PKS_TE"/>
    <property type="match status" value="1"/>
</dbReference>
<dbReference type="Gene3D" id="3.40.47.10">
    <property type="match status" value="1"/>
</dbReference>
<keyword evidence="2" id="KW-0597">Phosphoprotein</keyword>
<dbReference type="Gene3D" id="3.30.70.3290">
    <property type="match status" value="1"/>
</dbReference>
<dbReference type="InterPro" id="IPR020802">
    <property type="entry name" value="TesA-like"/>
</dbReference>
<dbReference type="CDD" id="cd00833">
    <property type="entry name" value="PKS"/>
    <property type="match status" value="1"/>
</dbReference>
<dbReference type="Pfam" id="PF02801">
    <property type="entry name" value="Ketoacyl-synt_C"/>
    <property type="match status" value="1"/>
</dbReference>
<feature type="domain" description="Ketosynthase family 3 (KS3)" evidence="6">
    <location>
        <begin position="9"/>
        <end position="437"/>
    </location>
</feature>
<dbReference type="Proteomes" id="UP001652542">
    <property type="component" value="Unassembled WGS sequence"/>
</dbReference>
<dbReference type="InterPro" id="IPR036736">
    <property type="entry name" value="ACP-like_sf"/>
</dbReference>
<feature type="domain" description="PKS/mFAS DH" evidence="7">
    <location>
        <begin position="1374"/>
        <end position="1658"/>
    </location>
</feature>
<dbReference type="InterPro" id="IPR049900">
    <property type="entry name" value="PKS_mFAS_DH"/>
</dbReference>
<dbReference type="InterPro" id="IPR016035">
    <property type="entry name" value="Acyl_Trfase/lysoPLipase"/>
</dbReference>
<feature type="active site" description="Proton donor; for dehydratase activity" evidence="4">
    <location>
        <position position="1573"/>
    </location>
</feature>
<dbReference type="InterPro" id="IPR014043">
    <property type="entry name" value="Acyl_transferase_dom"/>
</dbReference>
<dbReference type="InterPro" id="IPR020807">
    <property type="entry name" value="PKS_DH"/>
</dbReference>
<dbReference type="SMART" id="SM00822">
    <property type="entry name" value="PKS_KR"/>
    <property type="match status" value="1"/>
</dbReference>
<dbReference type="PROSITE" id="PS00606">
    <property type="entry name" value="KS3_1"/>
    <property type="match status" value="1"/>
</dbReference>
<dbReference type="Pfam" id="PF08659">
    <property type="entry name" value="KR"/>
    <property type="match status" value="1"/>
</dbReference>
<dbReference type="EMBL" id="JAOWKY010000001">
    <property type="protein sequence ID" value="MCV2867813.1"/>
    <property type="molecule type" value="Genomic_DNA"/>
</dbReference>
<evidence type="ECO:0000256" key="2">
    <source>
        <dbReference type="ARBA" id="ARBA00022553"/>
    </source>
</evidence>
<dbReference type="InterPro" id="IPR018201">
    <property type="entry name" value="Ketoacyl_synth_AS"/>
</dbReference>
<dbReference type="Gene3D" id="3.40.50.1820">
    <property type="entry name" value="alpha/beta hydrolase"/>
    <property type="match status" value="1"/>
</dbReference>
<dbReference type="Pfam" id="PF14765">
    <property type="entry name" value="PS-DH"/>
    <property type="match status" value="1"/>
</dbReference>
<gene>
    <name evidence="8" type="ORF">OEW28_04160</name>
</gene>
<reference evidence="8 9" key="1">
    <citation type="submission" date="2022-10" db="EMBL/GenBank/DDBJ databases">
        <title>Defluviimonas sp. nov., isolated from ocean surface water.</title>
        <authorList>
            <person name="He W."/>
            <person name="Wang L."/>
            <person name="Zhang D.-F."/>
        </authorList>
    </citation>
    <scope>NUCLEOTIDE SEQUENCE [LARGE SCALE GENOMIC DNA]</scope>
    <source>
        <strain evidence="8 9">WL0002</strain>
    </source>
</reference>
<dbReference type="Gene3D" id="3.10.129.110">
    <property type="entry name" value="Polyketide synthase dehydratase"/>
    <property type="match status" value="1"/>
</dbReference>
<dbReference type="SMART" id="SM00825">
    <property type="entry name" value="PKS_KS"/>
    <property type="match status" value="1"/>
</dbReference>
<dbReference type="InterPro" id="IPR049551">
    <property type="entry name" value="PKS_DH_C"/>
</dbReference>
<feature type="region of interest" description="N-terminal hotdog fold" evidence="4">
    <location>
        <begin position="1374"/>
        <end position="1498"/>
    </location>
</feature>
<dbReference type="PANTHER" id="PTHR43775">
    <property type="entry name" value="FATTY ACID SYNTHASE"/>
    <property type="match status" value="1"/>
</dbReference>
<dbReference type="InterPro" id="IPR016036">
    <property type="entry name" value="Malonyl_transacylase_ACP-bd"/>
</dbReference>
<dbReference type="Gene3D" id="3.40.50.720">
    <property type="entry name" value="NAD(P)-binding Rossmann-like Domain"/>
    <property type="match status" value="1"/>
</dbReference>
<dbReference type="InterPro" id="IPR014030">
    <property type="entry name" value="Ketoacyl_synth_N"/>
</dbReference>
<dbReference type="Gene3D" id="1.10.1200.10">
    <property type="entry name" value="ACP-like"/>
    <property type="match status" value="1"/>
</dbReference>
<dbReference type="Pfam" id="PF00698">
    <property type="entry name" value="Acyl_transf_1"/>
    <property type="match status" value="1"/>
</dbReference>
<dbReference type="PROSITE" id="PS50075">
    <property type="entry name" value="CARRIER"/>
    <property type="match status" value="1"/>
</dbReference>
<dbReference type="InterPro" id="IPR057326">
    <property type="entry name" value="KR_dom"/>
</dbReference>
<protein>
    <submittedName>
        <fullName evidence="8">SDR family NAD(P)-dependent oxidoreductase</fullName>
    </submittedName>
</protein>
<dbReference type="InterPro" id="IPR001031">
    <property type="entry name" value="Thioesterase"/>
</dbReference>
<dbReference type="InterPro" id="IPR020806">
    <property type="entry name" value="PKS_PP-bd"/>
</dbReference>
<dbReference type="InterPro" id="IPR036291">
    <property type="entry name" value="NAD(P)-bd_dom_sf"/>
</dbReference>
<dbReference type="InterPro" id="IPR016039">
    <property type="entry name" value="Thiolase-like"/>
</dbReference>
<dbReference type="InterPro" id="IPR050091">
    <property type="entry name" value="PKS_NRPS_Biosynth_Enz"/>
</dbReference>
<sequence>MSEDPVIGENDIAIVGMAAHLPGAASIDDYWRNLRDGVESIRRLTEAELLAAGENPARMRAPNYVPAAATLEGFERFDADFFGLSPKEAAIMDPQHRQFLETAWEAMENAGHMPEGFEGPIGVYAGCGMGSYFYFNLCSNPDLVRSTGMFLLRHTGNDKDFLSTRVSHIFNLTGPSLSVQTACSTSLVAVHMASQALLNGECDMALAGGVTIEIPHARGYLHAEGEVLSPDGHCHAFDHRAQGTVFGSGAGCVVLRRLKDAVADGDHVWAVIKASAINNDGSDKAGYLAPSVDGQARAVAEAHAVAGVGADTIGYVECHGTGTYLGDPIEVAALTQAFRNTTDKAGYCRIGSVKTNIGHLDTAAGVASLIKTSLALHHRQLPPSLGYEKPNPAIDFETSPFRVNDRLSDFPALGAPRRAGVNSLGVGGTNAHAVLEEAPIRPASEDSDWPFHLLVLSARSRSALDEASQNLAAHLRAHPEQPLADIAWTLKEGRRAFDRRRVVVAETHEEAVKLLESGEPRRVFTHAHIGDNPEIVFMFPGGGAQYAGMARDLYETEPVFREWMDRGIDHLQPKLDYDLRALWLPTADGHDEAAERLKRPSVQLPLIMITEYALAQLWISWGVEPAVLVGHSMGENTAACLAGVMSFEDCIGLVHLRGQLFDTIAPGGMLSVPMSAAQLAPMLGPDLDMASVNAPDLCVVSGPQAALDELEKTLRAHEFEPQRVQIDIAAHSRMLAPILERFGDYLRAIRLSEPRLPIISNRSGKLLSAVEATDPGYWVQHLRNTVMFADCAVTLMEKPGRVYLEVGPGRALSSLIQANGVPANQVLSSLRHPDHELADDIWFMTTIGRLWALGVPVDWAPIWGEARRNRLPLPTYPFQRQPYFIEPGHAEPVAEEAWPERIKDIVDWGWKPHWRPRAADCEAEADQLAEATRHDWLVFADDVGLSDRIVARLRGAGHRAVEVRVGFSFAKLGQDSYSISPERGRVDYDRLLQVLAAEGFKPDRIAHLWLVTDRPTFRLGSNFFMRNQEQGFQALLSLALAMAEADLPQPLHLTCVSTGAQQVRSEKLPDPEKATAFGPLRVIPREFPGVTCAALDVALPTGPARESGLDRLADQVIEDLIAAPANLTAALRDGRRYELTWRPVALDPVQTPIPEGAVCLITGGFGGIGQTMAERLVGERGARVALLTRTALPPRDTWEAYLRSAPPKDAAARRIRAVQKLEALGAKPLIVAGDVCNLEHMKAVRHEVEQAFGRIDVLIHAAGVVDDAPMLAKTIESVDDVFAPKVHGTLVLDQVFPDGSLDLMVLFASTSTIIAPPGQVDYVAANEFLNAYARSRSGGKTRVSAINWGIWSDVGMAAEALAGPVDAPVEPVDAPMLDARTLDGDGNRVFTAAWDESRWFLDGHRTRDGRAILPGTGYLDLAAQSLMLQGEAGPFEIRDLSFLSPLVVQDGKPREVRVTLAPDAEGYRFEVRSDVEVDGRRGYGLNAEGRLSRASRAPAQVDVQPILARCTTKAETGKGLRSPQEEHLAFGPRWRVLDRRAYGKDEGIAHLALPPSFRSDMEKGHLIHPALMDLATGWAMDLIDGYEPTHLWVPMSYASISVFRPLPSDIASWVRNAGDNRADAPAALFDVDILDAEGNICISVRGFAIRRLEHGFGLSPATPSRDVEFPDGGDGAAHPVSAAEARLRHNLTQGIPAREGAEAFGRALALGLPQVVVSSMDLPTLVAQAGQSPDTEGAAGPGFERPELDSAYVEPRTDIERTLVGFWQDLLGVGQVGVEDSFFDLGGHSLIAVRLFAMIRKTYAVDFPISVLFEAPTIATCAALIEERVGPQKGGAGTAVAQAPSRRFTHIVPMNQHEGGTRPPLFLVAGMSGNILNLRGTAKLLGDEWKCYGLQARGLYDEDAPHESLVDAARDCLAEIRQVQPQGPYVLGGYSGGGLTAWEIARQIEAEGDEVSLLVLLDTPLPVRPELSRADRVMIKLNQLIEGGPAYLLQWYRERKAWKAAERARAAAGPGTGPEALLTAVEKAFLRAVVKLELAPRTGKTVLLRTGNVKRWKALGGRWVDAERCYVLDDNGIGRHASDLTVIEVPGDHDTMVLEPNVRVLVQKLREVLDHAQPDERQWRAAAE</sequence>
<dbReference type="SMART" id="SM00823">
    <property type="entry name" value="PKS_PP"/>
    <property type="match status" value="1"/>
</dbReference>
<dbReference type="Pfam" id="PF00975">
    <property type="entry name" value="Thioesterase"/>
    <property type="match status" value="1"/>
</dbReference>
<organism evidence="8 9">
    <name type="scientific">Albidovulum marisflavi</name>
    <dbReference type="NCBI Taxonomy" id="2984159"/>
    <lineage>
        <taxon>Bacteria</taxon>
        <taxon>Pseudomonadati</taxon>
        <taxon>Pseudomonadota</taxon>
        <taxon>Alphaproteobacteria</taxon>
        <taxon>Rhodobacterales</taxon>
        <taxon>Paracoccaceae</taxon>
        <taxon>Albidovulum</taxon>
    </lineage>
</organism>
<feature type="domain" description="Carrier" evidence="5">
    <location>
        <begin position="1754"/>
        <end position="1829"/>
    </location>
</feature>
<dbReference type="SMART" id="SM00826">
    <property type="entry name" value="PKS_DH"/>
    <property type="match status" value="1"/>
</dbReference>
<feature type="active site" description="Proton acceptor; for dehydratase activity" evidence="4">
    <location>
        <position position="1404"/>
    </location>
</feature>
<dbReference type="SUPFAM" id="SSF51735">
    <property type="entry name" value="NAD(P)-binding Rossmann-fold domains"/>
    <property type="match status" value="2"/>
</dbReference>
<dbReference type="SUPFAM" id="SSF47336">
    <property type="entry name" value="ACP-like"/>
    <property type="match status" value="1"/>
</dbReference>
<evidence type="ECO:0000259" key="7">
    <source>
        <dbReference type="PROSITE" id="PS52019"/>
    </source>
</evidence>
<dbReference type="InterPro" id="IPR042104">
    <property type="entry name" value="PKS_dehydratase_sf"/>
</dbReference>
<dbReference type="CDD" id="cd08953">
    <property type="entry name" value="KR_2_SDR_x"/>
    <property type="match status" value="1"/>
</dbReference>
<evidence type="ECO:0000256" key="3">
    <source>
        <dbReference type="ARBA" id="ARBA00022679"/>
    </source>
</evidence>
<dbReference type="InterPro" id="IPR013968">
    <property type="entry name" value="PKS_KR"/>
</dbReference>
<dbReference type="Pfam" id="PF00550">
    <property type="entry name" value="PP-binding"/>
    <property type="match status" value="1"/>
</dbReference>
<dbReference type="Pfam" id="PF22621">
    <property type="entry name" value="CurL-like_PKS_C"/>
    <property type="match status" value="1"/>
</dbReference>
<feature type="region of interest" description="C-terminal hotdog fold" evidence="4">
    <location>
        <begin position="1511"/>
        <end position="1658"/>
    </location>
</feature>
<evidence type="ECO:0000259" key="5">
    <source>
        <dbReference type="PROSITE" id="PS50075"/>
    </source>
</evidence>
<evidence type="ECO:0000256" key="1">
    <source>
        <dbReference type="ARBA" id="ARBA00022450"/>
    </source>
</evidence>
<dbReference type="InterPro" id="IPR009081">
    <property type="entry name" value="PP-bd_ACP"/>
</dbReference>
<dbReference type="Pfam" id="PF00109">
    <property type="entry name" value="ketoacyl-synt"/>
    <property type="match status" value="1"/>
</dbReference>
<dbReference type="Gene3D" id="3.40.366.10">
    <property type="entry name" value="Malonyl-Coenzyme A Acyl Carrier Protein, domain 2"/>
    <property type="match status" value="1"/>
</dbReference>
<name>A0ABT2Z9P7_9RHOB</name>
<evidence type="ECO:0000313" key="8">
    <source>
        <dbReference type="EMBL" id="MCV2867813.1"/>
    </source>
</evidence>
<dbReference type="RefSeq" id="WP_263734371.1">
    <property type="nucleotide sequence ID" value="NZ_JAOWKY010000001.1"/>
</dbReference>